<reference evidence="2" key="1">
    <citation type="submission" date="2020-05" db="EMBL/GenBank/DDBJ databases">
        <title>Phylogenomic resolution of chytrid fungi.</title>
        <authorList>
            <person name="Stajich J.E."/>
            <person name="Amses K."/>
            <person name="Simmons R."/>
            <person name="Seto K."/>
            <person name="Myers J."/>
            <person name="Bonds A."/>
            <person name="Quandt C.A."/>
            <person name="Barry K."/>
            <person name="Liu P."/>
            <person name="Grigoriev I."/>
            <person name="Longcore J.E."/>
            <person name="James T.Y."/>
        </authorList>
    </citation>
    <scope>NUCLEOTIDE SEQUENCE</scope>
    <source>
        <strain evidence="2">JEL0318</strain>
    </source>
</reference>
<evidence type="ECO:0000256" key="1">
    <source>
        <dbReference type="SAM" id="MobiDB-lite"/>
    </source>
</evidence>
<proteinExistence type="predicted"/>
<dbReference type="AlphaFoldDB" id="A0AAD5X8Y7"/>
<organism evidence="2 3">
    <name type="scientific">Rhizophlyctis rosea</name>
    <dbReference type="NCBI Taxonomy" id="64517"/>
    <lineage>
        <taxon>Eukaryota</taxon>
        <taxon>Fungi</taxon>
        <taxon>Fungi incertae sedis</taxon>
        <taxon>Chytridiomycota</taxon>
        <taxon>Chytridiomycota incertae sedis</taxon>
        <taxon>Chytridiomycetes</taxon>
        <taxon>Rhizophlyctidales</taxon>
        <taxon>Rhizophlyctidaceae</taxon>
        <taxon>Rhizophlyctis</taxon>
    </lineage>
</organism>
<evidence type="ECO:0000313" key="3">
    <source>
        <dbReference type="Proteomes" id="UP001212841"/>
    </source>
</evidence>
<name>A0AAD5X8Y7_9FUNG</name>
<evidence type="ECO:0000313" key="2">
    <source>
        <dbReference type="EMBL" id="KAJ3056693.1"/>
    </source>
</evidence>
<feature type="region of interest" description="Disordered" evidence="1">
    <location>
        <begin position="424"/>
        <end position="447"/>
    </location>
</feature>
<comment type="caution">
    <text evidence="2">The sequence shown here is derived from an EMBL/GenBank/DDBJ whole genome shotgun (WGS) entry which is preliminary data.</text>
</comment>
<protein>
    <submittedName>
        <fullName evidence="2">Uncharacterized protein</fullName>
    </submittedName>
</protein>
<gene>
    <name evidence="2" type="ORF">HK097_005094</name>
</gene>
<dbReference type="Proteomes" id="UP001212841">
    <property type="component" value="Unassembled WGS sequence"/>
</dbReference>
<dbReference type="InterPro" id="IPR027796">
    <property type="entry name" value="OTT_1508_deam-like"/>
</dbReference>
<sequence length="447" mass="50585">MACMTWDETVKIPWGLTQVILLLSKMDDPNTFYNYINLVWAFHQKVHAPVKDVLPTDPATAEASSLLKTKAYRFSANPRLQKNLRKGLELLDRLTREVLQEVKQKKAKEMSELYVQSHPRSFDKAFRAQHGAEANHKYILVLIDKLEHYKQAATKATSSSVRSQKRQLWQATKLASQLHRSALFGVMLEFSKSKAGGGETEWVYKVEKHLRKAGAFQLAIDTIISWCRHPFTSPFFRNLRSPPHIVDASCIEVLLDDWRTVLETHYPDDVEGFAQRLDETNASNDVGRALEKVSAPRIASCPVHAELLLLYALKDANTLDRERLQPIGISKQCCYVCYTFIKTLRGKPRFIVSGTHGQVCATWAIPPGRKWATQSLMKVYVEVGDLMNKLVDGNWAEAKVSVDDSDMESIDGFSDFQAVHTTSEDDLTDAYLDDRESEMGGSEGDED</sequence>
<dbReference type="EMBL" id="JADGJD010000024">
    <property type="protein sequence ID" value="KAJ3056693.1"/>
    <property type="molecule type" value="Genomic_DNA"/>
</dbReference>
<keyword evidence="3" id="KW-1185">Reference proteome</keyword>
<dbReference type="Pfam" id="PF14441">
    <property type="entry name" value="OTT_1508_deam"/>
    <property type="match status" value="1"/>
</dbReference>
<accession>A0AAD5X8Y7</accession>